<dbReference type="AlphaFoldDB" id="A0A6V8LY27"/>
<feature type="repeat" description="TPR" evidence="3">
    <location>
        <begin position="210"/>
        <end position="243"/>
    </location>
</feature>
<dbReference type="Pfam" id="PF14559">
    <property type="entry name" value="TPR_19"/>
    <property type="match status" value="2"/>
</dbReference>
<dbReference type="InterPro" id="IPR051012">
    <property type="entry name" value="CellSynth/LPSAsmb/PSIAsmb"/>
</dbReference>
<keyword evidence="4" id="KW-0732">Signal</keyword>
<dbReference type="GO" id="GO:0006396">
    <property type="term" value="P:RNA processing"/>
    <property type="evidence" value="ECO:0007669"/>
    <property type="project" value="InterPro"/>
</dbReference>
<accession>A0A6V8LY27</accession>
<dbReference type="GO" id="GO:0006508">
    <property type="term" value="P:proteolysis"/>
    <property type="evidence" value="ECO:0007669"/>
    <property type="project" value="UniProtKB-KW"/>
</dbReference>
<reference evidence="5 6" key="1">
    <citation type="submission" date="2020-04" db="EMBL/GenBank/DDBJ databases">
        <authorList>
            <consortium name="Desulfovibrio sp. FSS-1 genome sequencing consortium"/>
            <person name="Shimoshige H."/>
            <person name="Kobayashi H."/>
            <person name="Maekawa T."/>
        </authorList>
    </citation>
    <scope>NUCLEOTIDE SEQUENCE [LARGE SCALE GENOMIC DNA]</scope>
    <source>
        <strain evidence="5 6">SIID29052-01</strain>
    </source>
</reference>
<evidence type="ECO:0000313" key="6">
    <source>
        <dbReference type="Proteomes" id="UP000494245"/>
    </source>
</evidence>
<dbReference type="InterPro" id="IPR011990">
    <property type="entry name" value="TPR-like_helical_dom_sf"/>
</dbReference>
<sequence length="559" mass="63065">MQRPIQTLILLAACAALLGACASRKSAPADLSARGLTAPASADYYFLLYQELSRQGQARQAAEVLQKLIAVAPTPELYRDLANIHWGLGEQDKTREVLEHGIAAFPDEKVLRFYLANSYLLQRRFDDAAQVLANYLSQHPKDQSGLQELAAVLVEAGRFQQALDFLAQVPRDRRTPAMSYYESKALSGLGKRKQAMEKLRQALREDPNLLAAWSELAFYYEQNNDFRQAEEAYRRILDLGEDGPELWLRLIRLALKQKNEAKAVQFLEKAPVDRAFLFEVMSLFVEEGFQEGAAKVMERLAQDQPGNPDVIFLQAMMAVERERDLDKALALLSQIPKTHKFYDKALSTRIQLALDAGRFDLAAPLVSEARGLLPDRIEFLFLEAVLNDKQGNLERTVALYREAVARWPDSAEALYRLAVSLERSKQRAEAMRIMEDVLLKDPANPDALNFVGYGLAEEERDLDRALELVTRALQANPTSPYYLDSLAWVHFKRKDLKAAWQDIQRAVAGNVDDPAIWEHYGDIAKAMGNRKEAAKGYSKALEMKAVNAPEIQKKLESLK</sequence>
<gene>
    <name evidence="5" type="primary">bepA_10</name>
    <name evidence="5" type="ORF">NNJEOMEG_03366</name>
</gene>
<keyword evidence="6" id="KW-1185">Reference proteome</keyword>
<keyword evidence="5" id="KW-0645">Protease</keyword>
<dbReference type="PROSITE" id="PS50005">
    <property type="entry name" value="TPR"/>
    <property type="match status" value="2"/>
</dbReference>
<dbReference type="GO" id="GO:0008233">
    <property type="term" value="F:peptidase activity"/>
    <property type="evidence" value="ECO:0007669"/>
    <property type="project" value="UniProtKB-KW"/>
</dbReference>
<dbReference type="EC" id="3.4.-.-" evidence="5"/>
<dbReference type="Proteomes" id="UP000494245">
    <property type="component" value="Unassembled WGS sequence"/>
</dbReference>
<evidence type="ECO:0000256" key="1">
    <source>
        <dbReference type="ARBA" id="ARBA00022737"/>
    </source>
</evidence>
<comment type="caution">
    <text evidence="5">The sequence shown here is derived from an EMBL/GenBank/DDBJ whole genome shotgun (WGS) entry which is preliminary data.</text>
</comment>
<proteinExistence type="predicted"/>
<protein>
    <submittedName>
        <fullName evidence="5">Beta-barrel assembly-enhancing protease</fullName>
        <ecNumber evidence="5">3.4.-.-</ecNumber>
    </submittedName>
</protein>
<feature type="signal peptide" evidence="4">
    <location>
        <begin position="1"/>
        <end position="22"/>
    </location>
</feature>
<keyword evidence="2 3" id="KW-0802">TPR repeat</keyword>
<dbReference type="RefSeq" id="WP_173086558.1">
    <property type="nucleotide sequence ID" value="NZ_BLTE01000018.1"/>
</dbReference>
<dbReference type="Pfam" id="PF13432">
    <property type="entry name" value="TPR_16"/>
    <property type="match status" value="3"/>
</dbReference>
<evidence type="ECO:0000256" key="2">
    <source>
        <dbReference type="ARBA" id="ARBA00022803"/>
    </source>
</evidence>
<feature type="repeat" description="TPR" evidence="3">
    <location>
        <begin position="514"/>
        <end position="547"/>
    </location>
</feature>
<dbReference type="PANTHER" id="PTHR45586">
    <property type="entry name" value="TPR REPEAT-CONTAINING PROTEIN PA4667"/>
    <property type="match status" value="1"/>
</dbReference>
<dbReference type="InterPro" id="IPR003107">
    <property type="entry name" value="HAT"/>
</dbReference>
<dbReference type="InterPro" id="IPR019734">
    <property type="entry name" value="TPR_rpt"/>
</dbReference>
<name>A0A6V8LY27_9BACT</name>
<reference evidence="5 6" key="2">
    <citation type="submission" date="2020-05" db="EMBL/GenBank/DDBJ databases">
        <title>Draft genome sequence of Desulfovibrio sp. strainFSS-1.</title>
        <authorList>
            <person name="Shimoshige H."/>
            <person name="Kobayashi H."/>
            <person name="Maekawa T."/>
        </authorList>
    </citation>
    <scope>NUCLEOTIDE SEQUENCE [LARGE SCALE GENOMIC DNA]</scope>
    <source>
        <strain evidence="5 6">SIID29052-01</strain>
    </source>
</reference>
<feature type="chain" id="PRO_5028870589" evidence="4">
    <location>
        <begin position="23"/>
        <end position="559"/>
    </location>
</feature>
<dbReference type="Gene3D" id="1.25.40.10">
    <property type="entry name" value="Tetratricopeptide repeat domain"/>
    <property type="match status" value="3"/>
</dbReference>
<dbReference type="PANTHER" id="PTHR45586:SF1">
    <property type="entry name" value="LIPOPOLYSACCHARIDE ASSEMBLY PROTEIN B"/>
    <property type="match status" value="1"/>
</dbReference>
<keyword evidence="1" id="KW-0677">Repeat</keyword>
<dbReference type="SMART" id="SM00386">
    <property type="entry name" value="HAT"/>
    <property type="match status" value="4"/>
</dbReference>
<evidence type="ECO:0000256" key="3">
    <source>
        <dbReference type="PROSITE-ProRule" id="PRU00339"/>
    </source>
</evidence>
<dbReference type="SUPFAM" id="SSF48452">
    <property type="entry name" value="TPR-like"/>
    <property type="match status" value="2"/>
</dbReference>
<keyword evidence="5" id="KW-0378">Hydrolase</keyword>
<dbReference type="EMBL" id="BLTE01000018">
    <property type="protein sequence ID" value="GFK95501.1"/>
    <property type="molecule type" value="Genomic_DNA"/>
</dbReference>
<dbReference type="PROSITE" id="PS51257">
    <property type="entry name" value="PROKAR_LIPOPROTEIN"/>
    <property type="match status" value="1"/>
</dbReference>
<evidence type="ECO:0000313" key="5">
    <source>
        <dbReference type="EMBL" id="GFK95501.1"/>
    </source>
</evidence>
<organism evidence="5 6">
    <name type="scientific">Fundidesulfovibrio magnetotacticus</name>
    <dbReference type="NCBI Taxonomy" id="2730080"/>
    <lineage>
        <taxon>Bacteria</taxon>
        <taxon>Pseudomonadati</taxon>
        <taxon>Thermodesulfobacteriota</taxon>
        <taxon>Desulfovibrionia</taxon>
        <taxon>Desulfovibrionales</taxon>
        <taxon>Desulfovibrionaceae</taxon>
        <taxon>Fundidesulfovibrio</taxon>
    </lineage>
</organism>
<evidence type="ECO:0000256" key="4">
    <source>
        <dbReference type="SAM" id="SignalP"/>
    </source>
</evidence>
<dbReference type="SMART" id="SM00028">
    <property type="entry name" value="TPR"/>
    <property type="match status" value="10"/>
</dbReference>